<reference evidence="7 8" key="1">
    <citation type="submission" date="2019-02" db="EMBL/GenBank/DDBJ databases">
        <title>Genomic Encyclopedia of Type Strains, Phase IV (KMG-IV): sequencing the most valuable type-strain genomes for metagenomic binning, comparative biology and taxonomic classification.</title>
        <authorList>
            <person name="Goeker M."/>
        </authorList>
    </citation>
    <scope>NUCLEOTIDE SEQUENCE [LARGE SCALE GENOMIC DNA]</scope>
    <source>
        <strain evidence="7 8">DSM 19570</strain>
    </source>
</reference>
<proteinExistence type="predicted"/>
<evidence type="ECO:0000256" key="3">
    <source>
        <dbReference type="ARBA" id="ARBA00022989"/>
    </source>
</evidence>
<keyword evidence="4 5" id="KW-0472">Membrane</keyword>
<protein>
    <submittedName>
        <fullName evidence="7">O-acetylserine/cysteine efflux transporter</fullName>
    </submittedName>
</protein>
<evidence type="ECO:0000256" key="4">
    <source>
        <dbReference type="ARBA" id="ARBA00023136"/>
    </source>
</evidence>
<comment type="caution">
    <text evidence="7">The sequence shown here is derived from an EMBL/GenBank/DDBJ whole genome shotgun (WGS) entry which is preliminary data.</text>
</comment>
<evidence type="ECO:0000256" key="1">
    <source>
        <dbReference type="ARBA" id="ARBA00004141"/>
    </source>
</evidence>
<keyword evidence="8" id="KW-1185">Reference proteome</keyword>
<evidence type="ECO:0000313" key="8">
    <source>
        <dbReference type="Proteomes" id="UP000293671"/>
    </source>
</evidence>
<feature type="transmembrane region" description="Helical" evidence="5">
    <location>
        <begin position="47"/>
        <end position="65"/>
    </location>
</feature>
<dbReference type="InterPro" id="IPR000620">
    <property type="entry name" value="EamA_dom"/>
</dbReference>
<keyword evidence="3 5" id="KW-1133">Transmembrane helix</keyword>
<evidence type="ECO:0000256" key="5">
    <source>
        <dbReference type="SAM" id="Phobius"/>
    </source>
</evidence>
<dbReference type="PANTHER" id="PTHR32322">
    <property type="entry name" value="INNER MEMBRANE TRANSPORTER"/>
    <property type="match status" value="1"/>
</dbReference>
<dbReference type="AlphaFoldDB" id="A0A4Q7VN69"/>
<comment type="subcellular location">
    <subcellularLocation>
        <location evidence="1">Membrane</location>
        <topology evidence="1">Multi-pass membrane protein</topology>
    </subcellularLocation>
</comment>
<evidence type="ECO:0000259" key="6">
    <source>
        <dbReference type="Pfam" id="PF00892"/>
    </source>
</evidence>
<dbReference type="SUPFAM" id="SSF103481">
    <property type="entry name" value="Multidrug resistance efflux transporter EmrE"/>
    <property type="match status" value="2"/>
</dbReference>
<dbReference type="InterPro" id="IPR050638">
    <property type="entry name" value="AA-Vitamin_Transporters"/>
</dbReference>
<accession>A0A4Q7VN69</accession>
<dbReference type="GO" id="GO:0016020">
    <property type="term" value="C:membrane"/>
    <property type="evidence" value="ECO:0007669"/>
    <property type="project" value="UniProtKB-SubCell"/>
</dbReference>
<evidence type="ECO:0000256" key="2">
    <source>
        <dbReference type="ARBA" id="ARBA00022692"/>
    </source>
</evidence>
<keyword evidence="2 5" id="KW-0812">Transmembrane</keyword>
<feature type="transmembrane region" description="Helical" evidence="5">
    <location>
        <begin position="231"/>
        <end position="250"/>
    </location>
</feature>
<name>A0A4Q7VN69_9BURK</name>
<feature type="transmembrane region" description="Helical" evidence="5">
    <location>
        <begin position="262"/>
        <end position="282"/>
    </location>
</feature>
<dbReference type="Gene3D" id="1.10.3730.20">
    <property type="match status" value="2"/>
</dbReference>
<dbReference type="PANTHER" id="PTHR32322:SF9">
    <property type="entry name" value="AMINO-ACID METABOLITE EFFLUX PUMP-RELATED"/>
    <property type="match status" value="1"/>
</dbReference>
<feature type="transmembrane region" description="Helical" evidence="5">
    <location>
        <begin position="155"/>
        <end position="177"/>
    </location>
</feature>
<evidence type="ECO:0000313" key="7">
    <source>
        <dbReference type="EMBL" id="RZT97617.1"/>
    </source>
</evidence>
<organism evidence="7 8">
    <name type="scientific">Rivibacter subsaxonicus</name>
    <dbReference type="NCBI Taxonomy" id="457575"/>
    <lineage>
        <taxon>Bacteria</taxon>
        <taxon>Pseudomonadati</taxon>
        <taxon>Pseudomonadota</taxon>
        <taxon>Betaproteobacteria</taxon>
        <taxon>Burkholderiales</taxon>
        <taxon>Rivibacter</taxon>
    </lineage>
</organism>
<feature type="domain" description="EamA" evidence="6">
    <location>
        <begin position="22"/>
        <end position="144"/>
    </location>
</feature>
<feature type="transmembrane region" description="Helical" evidence="5">
    <location>
        <begin position="189"/>
        <end position="211"/>
    </location>
</feature>
<dbReference type="Pfam" id="PF00892">
    <property type="entry name" value="EamA"/>
    <property type="match status" value="2"/>
</dbReference>
<feature type="transmembrane region" description="Helical" evidence="5">
    <location>
        <begin position="131"/>
        <end position="149"/>
    </location>
</feature>
<dbReference type="Proteomes" id="UP000293671">
    <property type="component" value="Unassembled WGS sequence"/>
</dbReference>
<feature type="transmembrane region" description="Helical" evidence="5">
    <location>
        <begin position="20"/>
        <end position="41"/>
    </location>
</feature>
<dbReference type="InterPro" id="IPR037185">
    <property type="entry name" value="EmrE-like"/>
</dbReference>
<feature type="domain" description="EamA" evidence="6">
    <location>
        <begin position="158"/>
        <end position="302"/>
    </location>
</feature>
<sequence>MTGAAHALPQPPAAMPRADYLRALAVVLIWGLNFVVMKWGLAGLSPMLLGTLRFCVAALPFVLFIPRPALPARYWLGYGLVQGLGQFGLLFWALSVGMTAGMASVVMQSQAFFTMALAAPLLGERARPQQWAGLVVATIGLLAIGLSHGEGPGQMTLIGFVLTLGAAFMWASSNLVVRLAVRHTPNYDPFAFIVWSSLAPILPFALLAVGFDGLGGEHGVLAQLGSLNNAGIGSVLYLALLATLAAYTLWTRLLKRHAAARVVPFSLLVPVVGLWAAAAAFGERPSPAQWAGTIAVLAGLLINQWGGRSLGRR</sequence>
<dbReference type="EMBL" id="SHKP01000006">
    <property type="protein sequence ID" value="RZT97617.1"/>
    <property type="molecule type" value="Genomic_DNA"/>
</dbReference>
<feature type="transmembrane region" description="Helical" evidence="5">
    <location>
        <begin position="288"/>
        <end position="306"/>
    </location>
</feature>
<gene>
    <name evidence="7" type="ORF">EV670_2008</name>
</gene>